<comment type="caution">
    <text evidence="2">The sequence shown here is derived from an EMBL/GenBank/DDBJ whole genome shotgun (WGS) entry which is preliminary data.</text>
</comment>
<proteinExistence type="predicted"/>
<keyword evidence="1" id="KW-0472">Membrane</keyword>
<dbReference type="EMBL" id="JAGZGG010000003">
    <property type="protein sequence ID" value="MBS5331285.1"/>
    <property type="molecule type" value="Genomic_DNA"/>
</dbReference>
<dbReference type="Pfam" id="PF04531">
    <property type="entry name" value="Phage_holin_1"/>
    <property type="match status" value="1"/>
</dbReference>
<dbReference type="NCBIfam" id="TIGR01598">
    <property type="entry name" value="holin_phiLC3"/>
    <property type="match status" value="1"/>
</dbReference>
<protein>
    <submittedName>
        <fullName evidence="2">Phage holin</fullName>
    </submittedName>
</protein>
<evidence type="ECO:0000313" key="2">
    <source>
        <dbReference type="EMBL" id="MBS5331285.1"/>
    </source>
</evidence>
<keyword evidence="1" id="KW-0812">Transmembrane</keyword>
<accession>A0A943D6X0</accession>
<feature type="transmembrane region" description="Helical" evidence="1">
    <location>
        <begin position="46"/>
        <end position="64"/>
    </location>
</feature>
<name>A0A943D6X0_9FIRM</name>
<dbReference type="InterPro" id="IPR006485">
    <property type="entry name" value="Phage-like_holin"/>
</dbReference>
<dbReference type="AlphaFoldDB" id="A0A943D6X0"/>
<gene>
    <name evidence="2" type="ORF">KHY36_01995</name>
</gene>
<sequence length="89" mass="9656">MNINWRVRIKNKAFWLALIPAVLLLVQVVAAVFGYTLDLGDLGNKLLAVVNAVFAVLSILGIVTDPTTAGIGDSPQAMTYEEPKQNPYN</sequence>
<dbReference type="Proteomes" id="UP000759273">
    <property type="component" value="Unassembled WGS sequence"/>
</dbReference>
<organism evidence="2 3">
    <name type="scientific">Subdoligranulum variabile</name>
    <dbReference type="NCBI Taxonomy" id="214851"/>
    <lineage>
        <taxon>Bacteria</taxon>
        <taxon>Bacillati</taxon>
        <taxon>Bacillota</taxon>
        <taxon>Clostridia</taxon>
        <taxon>Eubacteriales</taxon>
        <taxon>Oscillospiraceae</taxon>
        <taxon>Subdoligranulum</taxon>
    </lineage>
</organism>
<keyword evidence="1" id="KW-1133">Transmembrane helix</keyword>
<reference evidence="2" key="1">
    <citation type="submission" date="2021-02" db="EMBL/GenBank/DDBJ databases">
        <title>Infant gut strain persistence is associated with maternal origin, phylogeny, and functional potential including surface adhesion and iron acquisition.</title>
        <authorList>
            <person name="Lou Y.C."/>
        </authorList>
    </citation>
    <scope>NUCLEOTIDE SEQUENCE</scope>
    <source>
        <strain evidence="2">L3_101_000M1_dasL3_101_000M1_concoct_87</strain>
    </source>
</reference>
<evidence type="ECO:0000256" key="1">
    <source>
        <dbReference type="SAM" id="Phobius"/>
    </source>
</evidence>
<evidence type="ECO:0000313" key="3">
    <source>
        <dbReference type="Proteomes" id="UP000759273"/>
    </source>
</evidence>